<dbReference type="OrthoDB" id="9999821at2759"/>
<accession>W9W224</accession>
<reference evidence="3 4" key="1">
    <citation type="submission" date="2013-03" db="EMBL/GenBank/DDBJ databases">
        <title>The Genome Sequence of Cladophialophora yegresii CBS 114405.</title>
        <authorList>
            <consortium name="The Broad Institute Genomics Platform"/>
            <person name="Cuomo C."/>
            <person name="de Hoog S."/>
            <person name="Gorbushina A."/>
            <person name="Walker B."/>
            <person name="Young S.K."/>
            <person name="Zeng Q."/>
            <person name="Gargeya S."/>
            <person name="Fitzgerald M."/>
            <person name="Haas B."/>
            <person name="Abouelleil A."/>
            <person name="Allen A.W."/>
            <person name="Alvarado L."/>
            <person name="Arachchi H.M."/>
            <person name="Berlin A.M."/>
            <person name="Chapman S.B."/>
            <person name="Gainer-Dewar J."/>
            <person name="Goldberg J."/>
            <person name="Griggs A."/>
            <person name="Gujja S."/>
            <person name="Hansen M."/>
            <person name="Howarth C."/>
            <person name="Imamovic A."/>
            <person name="Ireland A."/>
            <person name="Larimer J."/>
            <person name="McCowan C."/>
            <person name="Murphy C."/>
            <person name="Pearson M."/>
            <person name="Poon T.W."/>
            <person name="Priest M."/>
            <person name="Roberts A."/>
            <person name="Saif S."/>
            <person name="Shea T."/>
            <person name="Sisk P."/>
            <person name="Sykes S."/>
            <person name="Wortman J."/>
            <person name="Nusbaum C."/>
            <person name="Birren B."/>
        </authorList>
    </citation>
    <scope>NUCLEOTIDE SEQUENCE [LARGE SCALE GENOMIC DNA]</scope>
    <source>
        <strain evidence="3 4">CBS 114405</strain>
    </source>
</reference>
<dbReference type="VEuPathDB" id="FungiDB:A1O7_06471"/>
<dbReference type="InterPro" id="IPR018946">
    <property type="entry name" value="PhoD-like_MPP"/>
</dbReference>
<dbReference type="EMBL" id="AMGW01000004">
    <property type="protein sequence ID" value="EXJ59040.1"/>
    <property type="molecule type" value="Genomic_DNA"/>
</dbReference>
<sequence>MEGQFDGNVEGREGHLQVTGSQEGYGTGPDVANSSHALEVLCGPLLNYQRMSEEGPSVVTWHGSVLLVTKPSRKIPTLELKLAGPWDPSARVRTLQSQLVQGLKLYSDPYKTFWRFTLQVPLVEAEAKWEYSIRDMHFLSEVSKSPSRQFVVPSTTESMRIMFHSCNGFSVGTDEDFWSGPVLWNDVLRTHQQRPFHVMIGGGDQIYNDSIRVKGPLKEWTSIANPRKRREYPFGEDMRNRCDQYYFDNYVRWYSTEPFASANSQIPQINIWDDHDIIDGFGSYTDHFMRCAVFRGLGGVSFKYYCLFQHHTAPPVSTFTTDAPKTMSADANGTAGADPRQLKNTYVYKTPADDPSWIVGKRPGPYVEEKSRNLYMRLGRRIAFCGIDARTERTRKQVNYPDTYNLIFTRLEKEFTAARGEIKHLILLLGVPIAYPRLAWLENILSSPLIGPIRLLNKRFGLAGGFFNSFDGSVDLLDDLDDHYTARHHKTERRELLLRLQKLATDYSVRVTILGGDVHLAALGRFFSAPATHMDPIYDPRYMANIISSAITNKPPPKAVANLLARRNKIHHLRDGNTDETLLKMFNKQPGGMMKGADWNQCTMPSRNYACITEIPDDGTTESTQPMNGQVHGNAQAVSEVANSTGKGGKSRPRQGKDAPDGRGPLHVGEEGAGTDHPAADGISVVAAAPPLKGGLNVSIKVEIDNRDREGRTEGYGMSIPKLTIRPKSHSNRGVYVGCYVWWICGVVPPYDDDYIRNGVDGVGVEIGAWWESKQFEGMGSGVRFER</sequence>
<dbReference type="HOGENOM" id="CLU_000998_3_0_1"/>
<dbReference type="RefSeq" id="XP_007758663.1">
    <property type="nucleotide sequence ID" value="XM_007760473.1"/>
</dbReference>
<evidence type="ECO:0000259" key="2">
    <source>
        <dbReference type="Pfam" id="PF19050"/>
    </source>
</evidence>
<dbReference type="PANTHER" id="PTHR46689:SF3">
    <property type="entry name" value="PHOD-LIKE PHOSPHATASE DOMAIN-CONTAINING PROTEIN"/>
    <property type="match status" value="1"/>
</dbReference>
<dbReference type="eggNOG" id="ENOG502QPI0">
    <property type="taxonomic scope" value="Eukaryota"/>
</dbReference>
<dbReference type="Pfam" id="PF19050">
    <property type="entry name" value="PhoD_2"/>
    <property type="match status" value="3"/>
</dbReference>
<dbReference type="PANTHER" id="PTHR46689">
    <property type="entry name" value="MEMBRANE PROTEIN, PUTATIVE-RELATED"/>
    <property type="match status" value="1"/>
</dbReference>
<dbReference type="InterPro" id="IPR038607">
    <property type="entry name" value="PhoD-like_sf"/>
</dbReference>
<evidence type="ECO:0000256" key="1">
    <source>
        <dbReference type="SAM" id="MobiDB-lite"/>
    </source>
</evidence>
<gene>
    <name evidence="3" type="ORF">A1O7_06471</name>
</gene>
<evidence type="ECO:0000313" key="3">
    <source>
        <dbReference type="EMBL" id="EXJ59040.1"/>
    </source>
</evidence>
<evidence type="ECO:0000313" key="4">
    <source>
        <dbReference type="Proteomes" id="UP000019473"/>
    </source>
</evidence>
<feature type="domain" description="PhoD-like phosphatase" evidence="2">
    <location>
        <begin position="378"/>
        <end position="446"/>
    </location>
</feature>
<name>W9W224_9EURO</name>
<feature type="domain" description="PhoD-like phosphatase" evidence="2">
    <location>
        <begin position="148"/>
        <end position="314"/>
    </location>
</feature>
<feature type="domain" description="PhoD-like phosphatase" evidence="2">
    <location>
        <begin position="460"/>
        <end position="627"/>
    </location>
</feature>
<dbReference type="Proteomes" id="UP000019473">
    <property type="component" value="Unassembled WGS sequence"/>
</dbReference>
<dbReference type="InterPro" id="IPR043904">
    <property type="entry name" value="PhoD_2-like"/>
</dbReference>
<comment type="caution">
    <text evidence="3">The sequence shown here is derived from an EMBL/GenBank/DDBJ whole genome shotgun (WGS) entry which is preliminary data.</text>
</comment>
<proteinExistence type="predicted"/>
<dbReference type="GO" id="GO:0016020">
    <property type="term" value="C:membrane"/>
    <property type="evidence" value="ECO:0007669"/>
    <property type="project" value="TreeGrafter"/>
</dbReference>
<dbReference type="CDD" id="cd07389">
    <property type="entry name" value="MPP_PhoD"/>
    <property type="match status" value="1"/>
</dbReference>
<keyword evidence="4" id="KW-1185">Reference proteome</keyword>
<dbReference type="AlphaFoldDB" id="W9W224"/>
<dbReference type="STRING" id="1182544.W9W224"/>
<dbReference type="Gene3D" id="3.60.21.70">
    <property type="entry name" value="PhoD-like phosphatase"/>
    <property type="match status" value="1"/>
</dbReference>
<protein>
    <recommendedName>
        <fullName evidence="2">PhoD-like phosphatase domain-containing protein</fullName>
    </recommendedName>
</protein>
<feature type="region of interest" description="Disordered" evidence="1">
    <location>
        <begin position="640"/>
        <end position="679"/>
    </location>
</feature>
<organism evidence="3 4">
    <name type="scientific">Cladophialophora yegresii CBS 114405</name>
    <dbReference type="NCBI Taxonomy" id="1182544"/>
    <lineage>
        <taxon>Eukaryota</taxon>
        <taxon>Fungi</taxon>
        <taxon>Dikarya</taxon>
        <taxon>Ascomycota</taxon>
        <taxon>Pezizomycotina</taxon>
        <taxon>Eurotiomycetes</taxon>
        <taxon>Chaetothyriomycetidae</taxon>
        <taxon>Chaetothyriales</taxon>
        <taxon>Herpotrichiellaceae</taxon>
        <taxon>Cladophialophora</taxon>
    </lineage>
</organism>
<dbReference type="GeneID" id="19181048"/>